<dbReference type="PROSITE" id="PS51257">
    <property type="entry name" value="PROKAR_LIPOPROTEIN"/>
    <property type="match status" value="1"/>
</dbReference>
<feature type="domain" description="Leucine-binding protein" evidence="6">
    <location>
        <begin position="41"/>
        <end position="387"/>
    </location>
</feature>
<keyword evidence="8" id="KW-1185">Reference proteome</keyword>
<comment type="caution">
    <text evidence="7">The sequence shown here is derived from an EMBL/GenBank/DDBJ whole genome shotgun (WGS) entry which is preliminary data.</text>
</comment>
<dbReference type="PANTHER" id="PTHR30483">
    <property type="entry name" value="LEUCINE-SPECIFIC-BINDING PROTEIN"/>
    <property type="match status" value="1"/>
</dbReference>
<protein>
    <submittedName>
        <fullName evidence="7">ABC transporter substrate-binding protein</fullName>
    </submittedName>
</protein>
<dbReference type="InterPro" id="IPR051010">
    <property type="entry name" value="BCAA_transport"/>
</dbReference>
<keyword evidence="2" id="KW-0813">Transport</keyword>
<dbReference type="InterPro" id="IPR028082">
    <property type="entry name" value="Peripla_BP_I"/>
</dbReference>
<dbReference type="Proteomes" id="UP001172911">
    <property type="component" value="Unassembled WGS sequence"/>
</dbReference>
<dbReference type="PRINTS" id="PR00337">
    <property type="entry name" value="LEUILEVALBP"/>
</dbReference>
<gene>
    <name evidence="7" type="ORF">P6N53_02470</name>
</gene>
<dbReference type="AlphaFoldDB" id="A0AAW7Z9J4"/>
<reference evidence="7" key="1">
    <citation type="journal article" date="2023" name="J. Hazard. Mater.">
        <title>Anaerobic biodegradation of pyrene and benzo[a]pyrene by a new sulfate-reducing Desulforamulus aquiferis strain DSA.</title>
        <authorList>
            <person name="Zhang Z."/>
            <person name="Sun J."/>
            <person name="Gong X."/>
            <person name="Wang C."/>
            <person name="Wang H."/>
        </authorList>
    </citation>
    <scope>NUCLEOTIDE SEQUENCE</scope>
    <source>
        <strain evidence="7">DSA</strain>
    </source>
</reference>
<organism evidence="7 8">
    <name type="scientific">Desulforamulus aquiferis</name>
    <dbReference type="NCBI Taxonomy" id="1397668"/>
    <lineage>
        <taxon>Bacteria</taxon>
        <taxon>Bacillati</taxon>
        <taxon>Bacillota</taxon>
        <taxon>Clostridia</taxon>
        <taxon>Eubacteriales</taxon>
        <taxon>Peptococcaceae</taxon>
        <taxon>Desulforamulus</taxon>
    </lineage>
</organism>
<evidence type="ECO:0000256" key="1">
    <source>
        <dbReference type="ARBA" id="ARBA00010062"/>
    </source>
</evidence>
<dbReference type="InterPro" id="IPR028081">
    <property type="entry name" value="Leu-bd"/>
</dbReference>
<dbReference type="InterPro" id="IPR000709">
    <property type="entry name" value="Leu_Ile_Val-bd"/>
</dbReference>
<keyword evidence="3 5" id="KW-0732">Signal</keyword>
<evidence type="ECO:0000259" key="6">
    <source>
        <dbReference type="Pfam" id="PF13458"/>
    </source>
</evidence>
<evidence type="ECO:0000256" key="3">
    <source>
        <dbReference type="ARBA" id="ARBA00022729"/>
    </source>
</evidence>
<keyword evidence="4" id="KW-0029">Amino-acid transport</keyword>
<feature type="signal peptide" evidence="5">
    <location>
        <begin position="1"/>
        <end position="21"/>
    </location>
</feature>
<dbReference type="GO" id="GO:0006865">
    <property type="term" value="P:amino acid transport"/>
    <property type="evidence" value="ECO:0007669"/>
    <property type="project" value="UniProtKB-KW"/>
</dbReference>
<name>A0AAW7Z9J4_9FIRM</name>
<feature type="chain" id="PRO_5043532634" evidence="5">
    <location>
        <begin position="22"/>
        <end position="397"/>
    </location>
</feature>
<dbReference type="CDD" id="cd06347">
    <property type="entry name" value="PBP1_ABC_LivK_ligand_binding-like"/>
    <property type="match status" value="1"/>
</dbReference>
<evidence type="ECO:0000313" key="8">
    <source>
        <dbReference type="Proteomes" id="UP001172911"/>
    </source>
</evidence>
<dbReference type="Gene3D" id="3.40.50.2300">
    <property type="match status" value="2"/>
</dbReference>
<evidence type="ECO:0000313" key="7">
    <source>
        <dbReference type="EMBL" id="MDO7786085.1"/>
    </source>
</evidence>
<dbReference type="Pfam" id="PF13458">
    <property type="entry name" value="Peripla_BP_6"/>
    <property type="match status" value="1"/>
</dbReference>
<dbReference type="RefSeq" id="WP_304540908.1">
    <property type="nucleotide sequence ID" value="NZ_JARPTC010000003.1"/>
</dbReference>
<dbReference type="PANTHER" id="PTHR30483:SF6">
    <property type="entry name" value="PERIPLASMIC BINDING PROTEIN OF ABC TRANSPORTER FOR NATURAL AMINO ACIDS"/>
    <property type="match status" value="1"/>
</dbReference>
<evidence type="ECO:0000256" key="5">
    <source>
        <dbReference type="SAM" id="SignalP"/>
    </source>
</evidence>
<sequence>MKKSSRLIMVLVALLVVSLIAGCGGQGDAPKAQDSNGAEVIKIGGNYELSGQVASFGNSAKNGINLYFEEVNASGGVLGKKIEFICLDNKSEATEAASVASRLINQDKVVGILGAITSGNTLGFAQISMDNKIPTMTTGGTNPDVTVDPNTGNVRDYLFRSVFIDPFQGTVMATFATNTLGAKTAAVFVENNSPYSKGLAEFFVKAFEEQGGQIVAKEAFLTEDQDFNATLTKIKSAKPDVIFVPAYYEQVGKIVKQGRDLGITVPFMGGDGWDSPKLVEIAGSKALDGCYFSNHYSPDSEDPAVQEFVKKYKEKYNNETPDALAALAYDAAVLFVKAIEQAGTAEPEKIKDALANIKDVQAVTGKYTFDENHNPVKGAAILEMKDGKQVFKEQINP</sequence>
<reference evidence="7" key="2">
    <citation type="submission" date="2023-03" db="EMBL/GenBank/DDBJ databases">
        <authorList>
            <person name="Zhang Z."/>
        </authorList>
    </citation>
    <scope>NUCLEOTIDE SEQUENCE</scope>
    <source>
        <strain evidence="7">DSA</strain>
    </source>
</reference>
<evidence type="ECO:0000256" key="4">
    <source>
        <dbReference type="ARBA" id="ARBA00022970"/>
    </source>
</evidence>
<dbReference type="SUPFAM" id="SSF53822">
    <property type="entry name" value="Periplasmic binding protein-like I"/>
    <property type="match status" value="1"/>
</dbReference>
<comment type="similarity">
    <text evidence="1">Belongs to the leucine-binding protein family.</text>
</comment>
<proteinExistence type="inferred from homology"/>
<dbReference type="EMBL" id="JARPTC010000003">
    <property type="protein sequence ID" value="MDO7786085.1"/>
    <property type="molecule type" value="Genomic_DNA"/>
</dbReference>
<accession>A0AAW7Z9J4</accession>
<evidence type="ECO:0000256" key="2">
    <source>
        <dbReference type="ARBA" id="ARBA00022448"/>
    </source>
</evidence>